<dbReference type="OrthoDB" id="9763470at2"/>
<name>A0A3D9Z2W1_9HYPH</name>
<evidence type="ECO:0000313" key="6">
    <source>
        <dbReference type="Proteomes" id="UP000256900"/>
    </source>
</evidence>
<dbReference type="InterPro" id="IPR036397">
    <property type="entry name" value="RNaseH_sf"/>
</dbReference>
<dbReference type="InterPro" id="IPR013520">
    <property type="entry name" value="Ribonucl_H"/>
</dbReference>
<dbReference type="Gene3D" id="1.20.1280.70">
    <property type="entry name" value="Exonuclease ExoI, domain 3"/>
    <property type="match status" value="1"/>
</dbReference>
<dbReference type="Pfam" id="PF26016">
    <property type="entry name" value="ExoI_C"/>
    <property type="match status" value="1"/>
</dbReference>
<evidence type="ECO:0000259" key="3">
    <source>
        <dbReference type="PROSITE" id="PS51784"/>
    </source>
</evidence>
<comment type="cofactor">
    <cofactor evidence="2">
        <name>Mg(2+)</name>
        <dbReference type="ChEBI" id="CHEBI:18420"/>
    </cofactor>
    <text evidence="2">Binds 2 Mg(2+) ions per monomer.</text>
</comment>
<reference evidence="5 6" key="1">
    <citation type="submission" date="2018-08" db="EMBL/GenBank/DDBJ databases">
        <title>Genomic Encyclopedia of Type Strains, Phase IV (KMG-IV): sequencing the most valuable type-strain genomes for metagenomic binning, comparative biology and taxonomic classification.</title>
        <authorList>
            <person name="Goeker M."/>
        </authorList>
    </citation>
    <scope>NUCLEOTIDE SEQUENCE [LARGE SCALE GENOMIC DNA]</scope>
    <source>
        <strain evidence="5 6">BW863</strain>
    </source>
</reference>
<keyword evidence="2" id="KW-0479">Metal-binding</keyword>
<evidence type="ECO:0000313" key="5">
    <source>
        <dbReference type="EMBL" id="REF89437.1"/>
    </source>
</evidence>
<proteinExistence type="predicted"/>
<dbReference type="EMBL" id="QUMO01000001">
    <property type="protein sequence ID" value="REF89437.1"/>
    <property type="molecule type" value="Genomic_DNA"/>
</dbReference>
<dbReference type="Proteomes" id="UP000256900">
    <property type="component" value="Unassembled WGS sequence"/>
</dbReference>
<keyword evidence="2" id="KW-0460">Magnesium</keyword>
<feature type="binding site" evidence="2">
    <location>
        <position position="9"/>
    </location>
    <ligand>
        <name>Mg(2+)</name>
        <dbReference type="ChEBI" id="CHEBI:18420"/>
        <label>2</label>
    </ligand>
</feature>
<keyword evidence="6" id="KW-1185">Reference proteome</keyword>
<dbReference type="RefSeq" id="WP_115835207.1">
    <property type="nucleotide sequence ID" value="NZ_CP025086.1"/>
</dbReference>
<dbReference type="InterPro" id="IPR034747">
    <property type="entry name" value="EXOI_SH3"/>
</dbReference>
<dbReference type="GO" id="GO:0008310">
    <property type="term" value="F:single-stranded DNA 3'-5' DNA exonuclease activity"/>
    <property type="evidence" value="ECO:0007669"/>
    <property type="project" value="UniProtKB-EC"/>
</dbReference>
<gene>
    <name evidence="5" type="ORF">DES32_0658</name>
</gene>
<dbReference type="SMART" id="SM00479">
    <property type="entry name" value="EXOIII"/>
    <property type="match status" value="1"/>
</dbReference>
<feature type="binding site" evidence="2">
    <location>
        <position position="7"/>
    </location>
    <ligand>
        <name>Mg(2+)</name>
        <dbReference type="ChEBI" id="CHEBI:18420"/>
        <label>1</label>
    </ligand>
</feature>
<feature type="domain" description="ExoI C-terminal" evidence="4">
    <location>
        <begin position="338"/>
        <end position="462"/>
    </location>
</feature>
<dbReference type="InterPro" id="IPR012337">
    <property type="entry name" value="RNaseH-like_sf"/>
</dbReference>
<evidence type="ECO:0000256" key="2">
    <source>
        <dbReference type="PIRSR" id="PIRSR000977-2"/>
    </source>
</evidence>
<dbReference type="InterPro" id="IPR023607">
    <property type="entry name" value="Exodeoxyribonuclease_I"/>
</dbReference>
<dbReference type="InterPro" id="IPR058561">
    <property type="entry name" value="Exonuc_1_C"/>
</dbReference>
<sequence>MGYVFFDTETTGLDPAFDQIVHFAAIQTDHDLNESGRFEMRARLQPHVVPHPSALRANGLPITRLNDRSEPSHYEMMSQIRRQLIAWSPAIFVGYNSIGFDEHMLRYGLFQSLFPAYLTSHHQNGRADAFGLVQAACALTPSCLIVPRKSDGRPSFKLDQLAPANGVAHAGAHDAMSDTLAVVDLCRLVRRCSNEAWQRFVRFSNRAAVAEFVDGEDGFVLTEFFAGEPIHRAVVCIGRNPTNSNGRFCLDLSIAPETWRSMTDVDIRAEIARKGTPVRRIRVNGAPTLTSFYDATDGLLNGVDPAIAERRALQFKNDPGLCGKIIALYSASWADVPPSPHVERRLYSDGFPSDADQQRMFDFHDANGWERVQIAGHFEDQRLQAFAQRLIHYEHRSLLDSDSQRTADVRLARRLIEDSGGPLTLPHALAETERLIADPIGDPLGLLMDYRDYLKARIDKISAFQAIHSQLTIV</sequence>
<dbReference type="GO" id="GO:0046872">
    <property type="term" value="F:metal ion binding"/>
    <property type="evidence" value="ECO:0007669"/>
    <property type="project" value="UniProtKB-KW"/>
</dbReference>
<dbReference type="PROSITE" id="PS51785">
    <property type="entry name" value="EXOI_C"/>
    <property type="match status" value="1"/>
</dbReference>
<dbReference type="PIRSF" id="PIRSF000977">
    <property type="entry name" value="Exodeoxyribonuclease_I"/>
    <property type="match status" value="1"/>
</dbReference>
<comment type="caution">
    <text evidence="5">The sequence shown here is derived from an EMBL/GenBank/DDBJ whole genome shotgun (WGS) entry which is preliminary data.</text>
</comment>
<dbReference type="GO" id="GO:0003677">
    <property type="term" value="F:DNA binding"/>
    <property type="evidence" value="ECO:0007669"/>
    <property type="project" value="UniProtKB-KW"/>
</dbReference>
<organism evidence="5 6">
    <name type="scientific">Methylovirgula ligni</name>
    <dbReference type="NCBI Taxonomy" id="569860"/>
    <lineage>
        <taxon>Bacteria</taxon>
        <taxon>Pseudomonadati</taxon>
        <taxon>Pseudomonadota</taxon>
        <taxon>Alphaproteobacteria</taxon>
        <taxon>Hyphomicrobiales</taxon>
        <taxon>Beijerinckiaceae</taxon>
        <taxon>Methylovirgula</taxon>
    </lineage>
</organism>
<evidence type="ECO:0000256" key="1">
    <source>
        <dbReference type="PIRSR" id="PIRSR000977-1"/>
    </source>
</evidence>
<protein>
    <submittedName>
        <fullName evidence="5">Exodeoxyribonuclease I subunit C</fullName>
    </submittedName>
</protein>
<dbReference type="Pfam" id="PF00929">
    <property type="entry name" value="RNase_T"/>
    <property type="match status" value="1"/>
</dbReference>
<feature type="domain" description="ExoI SH3-like" evidence="3">
    <location>
        <begin position="194"/>
        <end position="333"/>
    </location>
</feature>
<accession>A0A3D9Z2W1</accession>
<dbReference type="Gene3D" id="3.30.420.10">
    <property type="entry name" value="Ribonuclease H-like superfamily/Ribonuclease H"/>
    <property type="match status" value="1"/>
</dbReference>
<evidence type="ECO:0000259" key="4">
    <source>
        <dbReference type="PROSITE" id="PS51785"/>
    </source>
</evidence>
<dbReference type="AlphaFoldDB" id="A0A3D9Z2W1"/>
<feature type="binding site" evidence="1">
    <location>
        <position position="9"/>
    </location>
    <ligand>
        <name>substrate</name>
    </ligand>
</feature>
<dbReference type="PROSITE" id="PS51784">
    <property type="entry name" value="EXOI_SH3"/>
    <property type="match status" value="1"/>
</dbReference>
<dbReference type="GO" id="GO:0006281">
    <property type="term" value="P:DNA repair"/>
    <property type="evidence" value="ECO:0007669"/>
    <property type="project" value="UniProtKB-KW"/>
</dbReference>
<feature type="binding site" evidence="1">
    <location>
        <position position="157"/>
    </location>
    <ligand>
        <name>substrate</name>
    </ligand>
</feature>
<feature type="binding site" evidence="2">
    <location>
        <position position="178"/>
    </location>
    <ligand>
        <name>Mg(2+)</name>
        <dbReference type="ChEBI" id="CHEBI:18420"/>
        <label>2</label>
    </ligand>
</feature>
<dbReference type="SUPFAM" id="SSF53098">
    <property type="entry name" value="Ribonuclease H-like"/>
    <property type="match status" value="1"/>
</dbReference>